<dbReference type="PIRSF" id="PIRSF000331">
    <property type="entry name" value="HpaA_HpaB"/>
    <property type="match status" value="1"/>
</dbReference>
<dbReference type="Gene3D" id="1.10.3140.10">
    <property type="entry name" value="4-hydroxybutyryl-coa dehydratase, domain 1"/>
    <property type="match status" value="1"/>
</dbReference>
<evidence type="ECO:0000256" key="2">
    <source>
        <dbReference type="ARBA" id="ARBA00022827"/>
    </source>
</evidence>
<keyword evidence="2" id="KW-0274">FAD</keyword>
<feature type="domain" description="HpaB/PvcC/4-BUDH N-terminal" evidence="5">
    <location>
        <begin position="5"/>
        <end position="273"/>
    </location>
</feature>
<reference evidence="7" key="1">
    <citation type="journal article" date="2019" name="Int. J. Syst. Evol. Microbiol.">
        <title>The Global Catalogue of Microorganisms (GCM) 10K type strain sequencing project: providing services to taxonomists for standard genome sequencing and annotation.</title>
        <authorList>
            <consortium name="The Broad Institute Genomics Platform"/>
            <consortium name="The Broad Institute Genome Sequencing Center for Infectious Disease"/>
            <person name="Wu L."/>
            <person name="Ma J."/>
        </authorList>
    </citation>
    <scope>NUCLEOTIDE SEQUENCE [LARGE SCALE GENOMIC DNA]</scope>
    <source>
        <strain evidence="7">CGMCC 1.16305</strain>
    </source>
</reference>
<sequence>MGIRTGAQYINGLKSRQPEVWMSGRKVTDLVNEPVFQQPIREIARLYDMQHDPEYSDKITHICEETGERVSNAFLIPKSFEDLQARRALFETWAKENFGLMGRTPDFLNVTVSSMASNAAFFEKYNPDWAKNIQNYYKYIRDNDLFLTHAIVNPQNDRSKASHEQKETFTHLGLVKETPEGIIVRGAKMLATLAPITDEVIVYSFPGFKPRDERYALSFAIPIDTPGLRLLCREPMQDGTRSLFDHPLASRFEEMDAILVFHDVLVPWDRVFMHSNVEAANQLYSQTGLMQSTHQNGVRGLTKLSFAMEIAARLADAIGVDGYLNVQTQLGELVQSVEVIRALLRVSEYEYVTTPHGEVIPAGIPLETIRGMLPKMYPRAIEIIQTIGAGGLLMMPSGDDFENEELRDDMDRYYGGRSGVSAYDRIRLFKLAWDLCGEGFGQRLVQYERYYSGDPVRKLGMFYSNFKRQHSFKLVDDALNGALKAQKEPVGTQD</sequence>
<dbReference type="Proteomes" id="UP001596505">
    <property type="component" value="Unassembled WGS sequence"/>
</dbReference>
<dbReference type="EMBL" id="JBHTCO010000004">
    <property type="protein sequence ID" value="MFC7392109.1"/>
    <property type="molecule type" value="Genomic_DNA"/>
</dbReference>
<dbReference type="InterPro" id="IPR024719">
    <property type="entry name" value="HpaB/PvcC/4-BUDH_C"/>
</dbReference>
<dbReference type="InterPro" id="IPR024674">
    <property type="entry name" value="HpaB/PvcC/4-BUDH_N"/>
</dbReference>
<dbReference type="SUPFAM" id="SSF56645">
    <property type="entry name" value="Acyl-CoA dehydrogenase NM domain-like"/>
    <property type="match status" value="1"/>
</dbReference>
<keyword evidence="3" id="KW-0560">Oxidoreductase</keyword>
<dbReference type="InterPro" id="IPR004925">
    <property type="entry name" value="HpaB/PvcC/4-BUDH"/>
</dbReference>
<dbReference type="Gene3D" id="2.40.110.10">
    <property type="entry name" value="Butyryl-CoA Dehydrogenase, subunit A, domain 2"/>
    <property type="match status" value="1"/>
</dbReference>
<name>A0ABW2PRY6_9BACL</name>
<evidence type="ECO:0000256" key="3">
    <source>
        <dbReference type="ARBA" id="ARBA00023002"/>
    </source>
</evidence>
<evidence type="ECO:0000259" key="5">
    <source>
        <dbReference type="Pfam" id="PF11794"/>
    </source>
</evidence>
<feature type="domain" description="HpaB/PvcC/4-BUDH C-terminal" evidence="4">
    <location>
        <begin position="280"/>
        <end position="479"/>
    </location>
</feature>
<evidence type="ECO:0000259" key="4">
    <source>
        <dbReference type="Pfam" id="PF03241"/>
    </source>
</evidence>
<dbReference type="Pfam" id="PF03241">
    <property type="entry name" value="HpaB"/>
    <property type="match status" value="1"/>
</dbReference>
<gene>
    <name evidence="6" type="ORF">ACFQRG_03865</name>
</gene>
<keyword evidence="7" id="KW-1185">Reference proteome</keyword>
<evidence type="ECO:0000313" key="6">
    <source>
        <dbReference type="EMBL" id="MFC7392109.1"/>
    </source>
</evidence>
<evidence type="ECO:0000313" key="7">
    <source>
        <dbReference type="Proteomes" id="UP001596505"/>
    </source>
</evidence>
<dbReference type="PANTHER" id="PTHR36117">
    <property type="entry name" value="4-HYDROXYPHENYLACETATE 3-MONOOXYGENASE-RELATED"/>
    <property type="match status" value="1"/>
</dbReference>
<keyword evidence="1" id="KW-0285">Flavoprotein</keyword>
<dbReference type="InterPro" id="IPR009100">
    <property type="entry name" value="AcylCoA_DH/oxidase_NM_dom_sf"/>
</dbReference>
<comment type="caution">
    <text evidence="6">The sequence shown here is derived from an EMBL/GenBank/DDBJ whole genome shotgun (WGS) entry which is preliminary data.</text>
</comment>
<dbReference type="SUPFAM" id="SSF47203">
    <property type="entry name" value="Acyl-CoA dehydrogenase C-terminal domain-like"/>
    <property type="match status" value="1"/>
</dbReference>
<dbReference type="InterPro" id="IPR036250">
    <property type="entry name" value="AcylCo_DH-like_C"/>
</dbReference>
<dbReference type="Gene3D" id="1.20.140.10">
    <property type="entry name" value="Butyryl-CoA Dehydrogenase, subunit A, domain 3"/>
    <property type="match status" value="1"/>
</dbReference>
<protein>
    <submittedName>
        <fullName evidence="6">4-hydroxyphenylacetate 3-hydroxylase family protein</fullName>
    </submittedName>
</protein>
<evidence type="ECO:0000256" key="1">
    <source>
        <dbReference type="ARBA" id="ARBA00022630"/>
    </source>
</evidence>
<dbReference type="InterPro" id="IPR046373">
    <property type="entry name" value="Acyl-CoA_Oxase/DH_mid-dom_sf"/>
</dbReference>
<proteinExistence type="predicted"/>
<dbReference type="Pfam" id="PF11794">
    <property type="entry name" value="HpaB_N"/>
    <property type="match status" value="1"/>
</dbReference>
<organism evidence="6 7">
    <name type="scientific">Scopulibacillus cellulosilyticus</name>
    <dbReference type="NCBI Taxonomy" id="2665665"/>
    <lineage>
        <taxon>Bacteria</taxon>
        <taxon>Bacillati</taxon>
        <taxon>Bacillota</taxon>
        <taxon>Bacilli</taxon>
        <taxon>Bacillales</taxon>
        <taxon>Sporolactobacillaceae</taxon>
        <taxon>Scopulibacillus</taxon>
    </lineage>
</organism>
<accession>A0ABW2PRY6</accession>
<dbReference type="RefSeq" id="WP_380963808.1">
    <property type="nucleotide sequence ID" value="NZ_JBHTCO010000004.1"/>
</dbReference>
<dbReference type="PANTHER" id="PTHR36117:SF3">
    <property type="entry name" value="4-HYDROXYPHENYLACETATE 3-MONOOXYGENASE-RELATED"/>
    <property type="match status" value="1"/>
</dbReference>